<dbReference type="Proteomes" id="UP001589788">
    <property type="component" value="Unassembled WGS sequence"/>
</dbReference>
<organism evidence="1 2">
    <name type="scientific">Aciditerrimonas ferrireducens</name>
    <dbReference type="NCBI Taxonomy" id="667306"/>
    <lineage>
        <taxon>Bacteria</taxon>
        <taxon>Bacillati</taxon>
        <taxon>Actinomycetota</taxon>
        <taxon>Acidimicrobiia</taxon>
        <taxon>Acidimicrobiales</taxon>
        <taxon>Acidimicrobiaceae</taxon>
        <taxon>Aciditerrimonas</taxon>
    </lineage>
</organism>
<comment type="caution">
    <text evidence="1">The sequence shown here is derived from an EMBL/GenBank/DDBJ whole genome shotgun (WGS) entry which is preliminary data.</text>
</comment>
<proteinExistence type="predicted"/>
<protein>
    <submittedName>
        <fullName evidence="1">Uncharacterized protein</fullName>
    </submittedName>
</protein>
<evidence type="ECO:0000313" key="2">
    <source>
        <dbReference type="Proteomes" id="UP001589788"/>
    </source>
</evidence>
<sequence length="586" mass="60076">MAGFPSSTTPTARRPRRSRLRLALAALLAGGLAVGAIVGTAGTSRSAHDPGTVLSMTTDPLPGGPVTWMLSVGALGRIDQAGLPPSLVSSFFDQRSTILLGATGAGSDALAPHAQAAADFTSAQALIAALADHRVPASVPDLVLDLEAWPLTPTSEQHDPIAAASQALRAAQAAGKRLIFTPGVDLVRVLTGQDLRGPALLAAYDRLLAGPGAKVSDLFEVQAQGTEGTADATSFTRGAVQAAQTAHPGIPVLVGLSTNPSGRRVTPADLLQVAEAARAAGASGFWLNVPEAGAACPRCGQPEPRVAVAFLEQLAHGHGPHPGAPSSPVNSVTTARGSLLDAAGQLLAANQHPADWILAASQFAAVVAQPGVARLMGGGTVFEPVSPRQAPSGLLPVTPTLVVHSEGLLANQVAAGQVQDDVRAVLYDNERFPDTPSVEQANPLAYDQRVAALAAEHHWVSICDLIEPDRLPADQRTPKDEVPPCTIIGLNTVQQSERQPATYEALVARALATIHAVRPNAIVLAGLSANPRGGPVTAAELAGDIEATHDLVQGYWLNVPSPRIGCPACGQPDPGLMAAALQLLAH</sequence>
<keyword evidence="2" id="KW-1185">Reference proteome</keyword>
<name>A0ABV6C2X1_9ACTN</name>
<accession>A0ABV6C2X1</accession>
<reference evidence="1 2" key="1">
    <citation type="submission" date="2024-09" db="EMBL/GenBank/DDBJ databases">
        <authorList>
            <person name="Sun Q."/>
            <person name="Mori K."/>
        </authorList>
    </citation>
    <scope>NUCLEOTIDE SEQUENCE [LARGE SCALE GENOMIC DNA]</scope>
    <source>
        <strain evidence="1 2">JCM 15389</strain>
    </source>
</reference>
<dbReference type="RefSeq" id="WP_377789422.1">
    <property type="nucleotide sequence ID" value="NZ_JBHLYQ010000065.1"/>
</dbReference>
<evidence type="ECO:0000313" key="1">
    <source>
        <dbReference type="EMBL" id="MFC0082027.1"/>
    </source>
</evidence>
<gene>
    <name evidence="1" type="ORF">ACFFRE_07685</name>
</gene>
<dbReference type="EMBL" id="JBHLYQ010000065">
    <property type="protein sequence ID" value="MFC0082027.1"/>
    <property type="molecule type" value="Genomic_DNA"/>
</dbReference>